<dbReference type="Gene3D" id="3.90.230.10">
    <property type="entry name" value="Creatinase/methionine aminopeptidase superfamily"/>
    <property type="match status" value="1"/>
</dbReference>
<dbReference type="GO" id="GO:0004177">
    <property type="term" value="F:aminopeptidase activity"/>
    <property type="evidence" value="ECO:0007669"/>
    <property type="project" value="UniProtKB-KW"/>
</dbReference>
<dbReference type="GO" id="GO:0046872">
    <property type="term" value="F:metal ion binding"/>
    <property type="evidence" value="ECO:0007669"/>
    <property type="project" value="UniProtKB-KW"/>
</dbReference>
<evidence type="ECO:0000256" key="2">
    <source>
        <dbReference type="ARBA" id="ARBA00022801"/>
    </source>
</evidence>
<dbReference type="Pfam" id="PF01321">
    <property type="entry name" value="Creatinase_N"/>
    <property type="match status" value="1"/>
</dbReference>
<dbReference type="InterPro" id="IPR050659">
    <property type="entry name" value="Peptidase_M24B"/>
</dbReference>
<feature type="domain" description="Peptidase M24" evidence="4">
    <location>
        <begin position="141"/>
        <end position="341"/>
    </location>
</feature>
<dbReference type="Pfam" id="PF00557">
    <property type="entry name" value="Peptidase_M24"/>
    <property type="match status" value="1"/>
</dbReference>
<keyword evidence="6" id="KW-0031">Aminopeptidase</keyword>
<dbReference type="CDD" id="cd01092">
    <property type="entry name" value="APP-like"/>
    <property type="match status" value="1"/>
</dbReference>
<gene>
    <name evidence="6" type="ORF">EBO15_19350</name>
</gene>
<evidence type="ECO:0000259" key="4">
    <source>
        <dbReference type="Pfam" id="PF00557"/>
    </source>
</evidence>
<dbReference type="PANTHER" id="PTHR46112">
    <property type="entry name" value="AMINOPEPTIDASE"/>
    <property type="match status" value="1"/>
</dbReference>
<protein>
    <submittedName>
        <fullName evidence="6">Aminopeptidase P family protein</fullName>
    </submittedName>
</protein>
<comment type="similarity">
    <text evidence="3">Belongs to the peptidase M24B family.</text>
</comment>
<evidence type="ECO:0000259" key="5">
    <source>
        <dbReference type="Pfam" id="PF01321"/>
    </source>
</evidence>
<dbReference type="InterPro" id="IPR001131">
    <property type="entry name" value="Peptidase_M24B_aminopep-P_CS"/>
</dbReference>
<dbReference type="EMBL" id="RFFG01000032">
    <property type="protein sequence ID" value="RMI42610.1"/>
    <property type="molecule type" value="Genomic_DNA"/>
</dbReference>
<name>A0A3M2M0H3_9ACTN</name>
<reference evidence="6 7" key="1">
    <citation type="submission" date="2018-10" db="EMBL/GenBank/DDBJ databases">
        <title>Isolation from soil.</title>
        <authorList>
            <person name="Hu J."/>
        </authorList>
    </citation>
    <scope>NUCLEOTIDE SEQUENCE [LARGE SCALE GENOMIC DNA]</scope>
    <source>
        <strain evidence="6 7">NEAU-Ht49</strain>
    </source>
</reference>
<evidence type="ECO:0000313" key="7">
    <source>
        <dbReference type="Proteomes" id="UP000282674"/>
    </source>
</evidence>
<dbReference type="RefSeq" id="WP_122195829.1">
    <property type="nucleotide sequence ID" value="NZ_JBHSKC010000007.1"/>
</dbReference>
<dbReference type="Gene3D" id="3.40.350.10">
    <property type="entry name" value="Creatinase/prolidase N-terminal domain"/>
    <property type="match status" value="1"/>
</dbReference>
<dbReference type="AlphaFoldDB" id="A0A3M2M0H3"/>
<keyword evidence="7" id="KW-1185">Reference proteome</keyword>
<dbReference type="InterPro" id="IPR036005">
    <property type="entry name" value="Creatinase/aminopeptidase-like"/>
</dbReference>
<organism evidence="6 7">
    <name type="scientific">Actinomadura harenae</name>
    <dbReference type="NCBI Taxonomy" id="2483351"/>
    <lineage>
        <taxon>Bacteria</taxon>
        <taxon>Bacillati</taxon>
        <taxon>Actinomycetota</taxon>
        <taxon>Actinomycetes</taxon>
        <taxon>Streptosporangiales</taxon>
        <taxon>Thermomonosporaceae</taxon>
        <taxon>Actinomadura</taxon>
    </lineage>
</organism>
<evidence type="ECO:0000256" key="3">
    <source>
        <dbReference type="RuleBase" id="RU000590"/>
    </source>
</evidence>
<evidence type="ECO:0000313" key="6">
    <source>
        <dbReference type="EMBL" id="RMI42610.1"/>
    </source>
</evidence>
<dbReference type="OrthoDB" id="9806388at2"/>
<dbReference type="InterPro" id="IPR000587">
    <property type="entry name" value="Creatinase_N"/>
</dbReference>
<feature type="domain" description="Creatinase N-terminal" evidence="5">
    <location>
        <begin position="8"/>
        <end position="133"/>
    </location>
</feature>
<dbReference type="PROSITE" id="PS00491">
    <property type="entry name" value="PROLINE_PEPTIDASE"/>
    <property type="match status" value="1"/>
</dbReference>
<keyword evidence="6" id="KW-0645">Protease</keyword>
<dbReference type="Proteomes" id="UP000282674">
    <property type="component" value="Unassembled WGS sequence"/>
</dbReference>
<dbReference type="SUPFAM" id="SSF55920">
    <property type="entry name" value="Creatinase/aminopeptidase"/>
    <property type="match status" value="1"/>
</dbReference>
<accession>A0A3M2M0H3</accession>
<comment type="caution">
    <text evidence="6">The sequence shown here is derived from an EMBL/GenBank/DDBJ whole genome shotgun (WGS) entry which is preliminary data.</text>
</comment>
<dbReference type="SUPFAM" id="SSF53092">
    <property type="entry name" value="Creatinase/prolidase N-terminal domain"/>
    <property type="match status" value="1"/>
</dbReference>
<proteinExistence type="inferred from homology"/>
<evidence type="ECO:0000256" key="1">
    <source>
        <dbReference type="ARBA" id="ARBA00022723"/>
    </source>
</evidence>
<sequence length="359" mass="38134">MGERQRERRRALAAAVEAAGADALLVTRLVNVRYLTGLNSSNAAALIRVDGPDLLCTDGRYAGTAEKVASDMEIVVDRSTDGTLVGLAADAGAETLGFEPHDLTVERHAELAALDHGIAFKPLGHLVEELRVVKDEGEIDLLRRACEITDEAFEALLPSIRPGITERSLAVELDRHMIDFGADGLAFDTIVASGPNGAIPHHSPGPRELASGDLVTIDFGALVGGYHADMTRTVAVGEPADWQRELYELVRRAQRAAVEAAVPGAEYRAVDAAARDMITEAGFGDDFPHGLGHGVGLEIHEAPLMSPRTTGKLVDRVPITAEPGVYLAGRGGVRIEDTLVARTGGPELLTKTTKDLLVL</sequence>
<dbReference type="InterPro" id="IPR029149">
    <property type="entry name" value="Creatin/AminoP/Spt16_N"/>
</dbReference>
<keyword evidence="2" id="KW-0378">Hydrolase</keyword>
<dbReference type="InterPro" id="IPR000994">
    <property type="entry name" value="Pept_M24"/>
</dbReference>
<dbReference type="PANTHER" id="PTHR46112:SF8">
    <property type="entry name" value="CYTOPLASMIC PEPTIDASE PEPQ-RELATED"/>
    <property type="match status" value="1"/>
</dbReference>
<keyword evidence="1 3" id="KW-0479">Metal-binding</keyword>